<sequence length="102" mass="11863">MRRQEITPELRAHLARYRELSDRVEALIARWPRLTDEARTRKTELTHELNDTLREVGGYVPGSTLKDILRGAIHFLEGEDAFGEEVPNRDKIDRLIEAILKD</sequence>
<dbReference type="AlphaFoldDB" id="A0A420ZCM5"/>
<organism evidence="1 2">
    <name type="scientific">candidate division Kazan bacterium</name>
    <dbReference type="NCBI Taxonomy" id="2202143"/>
    <lineage>
        <taxon>Bacteria</taxon>
        <taxon>Bacteria division Kazan-3B-28</taxon>
    </lineage>
</organism>
<gene>
    <name evidence="1" type="ORF">DRH29_02850</name>
</gene>
<protein>
    <submittedName>
        <fullName evidence="1">Uncharacterized protein</fullName>
    </submittedName>
</protein>
<comment type="caution">
    <text evidence="1">The sequence shown here is derived from an EMBL/GenBank/DDBJ whole genome shotgun (WGS) entry which is preliminary data.</text>
</comment>
<dbReference type="Proteomes" id="UP000281261">
    <property type="component" value="Unassembled WGS sequence"/>
</dbReference>
<evidence type="ECO:0000313" key="2">
    <source>
        <dbReference type="Proteomes" id="UP000281261"/>
    </source>
</evidence>
<dbReference type="EMBL" id="QMNG01000010">
    <property type="protein sequence ID" value="RLC37172.1"/>
    <property type="molecule type" value="Genomic_DNA"/>
</dbReference>
<name>A0A420ZCM5_UNCK3</name>
<proteinExistence type="predicted"/>
<reference evidence="1 2" key="1">
    <citation type="submission" date="2018-06" db="EMBL/GenBank/DDBJ databases">
        <title>Extensive metabolic versatility and redundancy in microbially diverse, dynamic hydrothermal sediments.</title>
        <authorList>
            <person name="Dombrowski N."/>
            <person name="Teske A."/>
            <person name="Baker B.J."/>
        </authorList>
    </citation>
    <scope>NUCLEOTIDE SEQUENCE [LARGE SCALE GENOMIC DNA]</scope>
    <source>
        <strain evidence="1">B79_G16</strain>
    </source>
</reference>
<evidence type="ECO:0000313" key="1">
    <source>
        <dbReference type="EMBL" id="RLC37172.1"/>
    </source>
</evidence>
<accession>A0A420ZCM5</accession>